<accession>A0A9Q1G7W4</accession>
<comment type="caution">
    <text evidence="2">The sequence shown here is derived from an EMBL/GenBank/DDBJ whole genome shotgun (WGS) entry which is preliminary data.</text>
</comment>
<evidence type="ECO:0000256" key="1">
    <source>
        <dbReference type="SAM" id="MobiDB-lite"/>
    </source>
</evidence>
<sequence length="150" mass="15692">MGLTPNHGETASQPPSHHVSLCKLFSCVTAATVLEDCGAERGDNTSDEMGTTLLTQNPSVSRQRSTLAGKSFEKPCRCTCRANFRVTDFSFFTAEGAASFAPGALAQLSAASQKLPCASAVTVTEVPSDAPFEEMRGNGERVSSVSDNAA</sequence>
<dbReference type="Proteomes" id="UP001152622">
    <property type="component" value="Chromosome 2"/>
</dbReference>
<evidence type="ECO:0000313" key="2">
    <source>
        <dbReference type="EMBL" id="KAJ8376871.1"/>
    </source>
</evidence>
<reference evidence="2" key="1">
    <citation type="journal article" date="2023" name="Science">
        <title>Genome structures resolve the early diversification of teleost fishes.</title>
        <authorList>
            <person name="Parey E."/>
            <person name="Louis A."/>
            <person name="Montfort J."/>
            <person name="Bouchez O."/>
            <person name="Roques C."/>
            <person name="Iampietro C."/>
            <person name="Lluch J."/>
            <person name="Castinel A."/>
            <person name="Donnadieu C."/>
            <person name="Desvignes T."/>
            <person name="Floi Bucao C."/>
            <person name="Jouanno E."/>
            <person name="Wen M."/>
            <person name="Mejri S."/>
            <person name="Dirks R."/>
            <person name="Jansen H."/>
            <person name="Henkel C."/>
            <person name="Chen W.J."/>
            <person name="Zahm M."/>
            <person name="Cabau C."/>
            <person name="Klopp C."/>
            <person name="Thompson A.W."/>
            <person name="Robinson-Rechavi M."/>
            <person name="Braasch I."/>
            <person name="Lecointre G."/>
            <person name="Bobe J."/>
            <person name="Postlethwait J.H."/>
            <person name="Berthelot C."/>
            <person name="Roest Crollius H."/>
            <person name="Guiguen Y."/>
        </authorList>
    </citation>
    <scope>NUCLEOTIDE SEQUENCE</scope>
    <source>
        <strain evidence="2">WJC10195</strain>
    </source>
</reference>
<feature type="compositionally biased region" description="Polar residues" evidence="1">
    <location>
        <begin position="141"/>
        <end position="150"/>
    </location>
</feature>
<protein>
    <submittedName>
        <fullName evidence="2">Uncharacterized protein</fullName>
    </submittedName>
</protein>
<name>A0A9Q1G7W4_SYNKA</name>
<feature type="region of interest" description="Disordered" evidence="1">
    <location>
        <begin position="130"/>
        <end position="150"/>
    </location>
</feature>
<proteinExistence type="predicted"/>
<organism evidence="2 3">
    <name type="scientific">Synaphobranchus kaupii</name>
    <name type="common">Kaup's arrowtooth eel</name>
    <dbReference type="NCBI Taxonomy" id="118154"/>
    <lineage>
        <taxon>Eukaryota</taxon>
        <taxon>Metazoa</taxon>
        <taxon>Chordata</taxon>
        <taxon>Craniata</taxon>
        <taxon>Vertebrata</taxon>
        <taxon>Euteleostomi</taxon>
        <taxon>Actinopterygii</taxon>
        <taxon>Neopterygii</taxon>
        <taxon>Teleostei</taxon>
        <taxon>Anguilliformes</taxon>
        <taxon>Synaphobranchidae</taxon>
        <taxon>Synaphobranchus</taxon>
    </lineage>
</organism>
<dbReference type="EMBL" id="JAINUF010000002">
    <property type="protein sequence ID" value="KAJ8376871.1"/>
    <property type="molecule type" value="Genomic_DNA"/>
</dbReference>
<gene>
    <name evidence="2" type="ORF">SKAU_G00074510</name>
</gene>
<dbReference type="AlphaFoldDB" id="A0A9Q1G7W4"/>
<evidence type="ECO:0000313" key="3">
    <source>
        <dbReference type="Proteomes" id="UP001152622"/>
    </source>
</evidence>
<keyword evidence="3" id="KW-1185">Reference proteome</keyword>